<dbReference type="Pfam" id="PF00158">
    <property type="entry name" value="Sigma54_activat"/>
    <property type="match status" value="1"/>
</dbReference>
<dbReference type="CDD" id="cd00156">
    <property type="entry name" value="REC"/>
    <property type="match status" value="1"/>
</dbReference>
<dbReference type="Gene3D" id="1.10.10.60">
    <property type="entry name" value="Homeodomain-like"/>
    <property type="match status" value="1"/>
</dbReference>
<dbReference type="SUPFAM" id="SSF52172">
    <property type="entry name" value="CheY-like"/>
    <property type="match status" value="1"/>
</dbReference>
<evidence type="ECO:0000256" key="6">
    <source>
        <dbReference type="PROSITE-ProRule" id="PRU00169"/>
    </source>
</evidence>
<dbReference type="InterPro" id="IPR002078">
    <property type="entry name" value="Sigma_54_int"/>
</dbReference>
<dbReference type="InterPro" id="IPR025662">
    <property type="entry name" value="Sigma_54_int_dom_ATP-bd_1"/>
</dbReference>
<gene>
    <name evidence="9" type="ORF">E4P82_13865</name>
</gene>
<dbReference type="PROSITE" id="PS00675">
    <property type="entry name" value="SIGMA54_INTERACT_1"/>
    <property type="match status" value="1"/>
</dbReference>
<dbReference type="InterPro" id="IPR002197">
    <property type="entry name" value="HTH_Fis"/>
</dbReference>
<keyword evidence="3" id="KW-0805">Transcription regulation</keyword>
<keyword evidence="6" id="KW-0597">Phosphoprotein</keyword>
<comment type="caution">
    <text evidence="9">The sequence shown here is derived from an EMBL/GenBank/DDBJ whole genome shotgun (WGS) entry which is preliminary data.</text>
</comment>
<sequence>MPHAVLIIDDEETLAKNIRAYLTRHGYEARAAGSGEEGLAMLDSFNPDLILLDFQLPGMDGLEILRRVRTAARHVKVVMMTAHGGVPVAVDAMKAGAYDYLTKPLALGELKLLLDKAIGQEQMEGALAYYQSRQAERSGLDKLLGESPPMQALKRKIRQFIEAEERLTEGEPPAVLITGETGAGKELVARAFHFEGPRRDRPFVELNCASIPTPLLEAELFGFERGAFTDAKERKLGLVETAHGGTLFLDEIGEMEPALQAKLLKLLEDRSLRRLGGLRDQKVDIRVIAATHQPLEERVRQGQFRSDLFFRLRVIHIALPPLRERGEDIALLTQAFLVNLGRRYGRAGLRLTPVAEQALRRYTWPGNVRELRNSIEHAVLLADEGVIDLGHLALCPALLPTPSHDDSTLLPGPDFPEEGIDLEKLEQRLIVQALRKTGWNVTRAAKLLSLSRDTLRYRMEKYRLSAEEI</sequence>
<evidence type="ECO:0000256" key="4">
    <source>
        <dbReference type="ARBA" id="ARBA00023125"/>
    </source>
</evidence>
<dbReference type="Proteomes" id="UP000760480">
    <property type="component" value="Unassembled WGS sequence"/>
</dbReference>
<dbReference type="SMART" id="SM00448">
    <property type="entry name" value="REC"/>
    <property type="match status" value="1"/>
</dbReference>
<dbReference type="Gene3D" id="3.40.50.300">
    <property type="entry name" value="P-loop containing nucleotide triphosphate hydrolases"/>
    <property type="match status" value="1"/>
</dbReference>
<evidence type="ECO:0000313" key="10">
    <source>
        <dbReference type="Proteomes" id="UP000760480"/>
    </source>
</evidence>
<dbReference type="PROSITE" id="PS00676">
    <property type="entry name" value="SIGMA54_INTERACT_2"/>
    <property type="match status" value="1"/>
</dbReference>
<dbReference type="InterPro" id="IPR025943">
    <property type="entry name" value="Sigma_54_int_dom_ATP-bd_2"/>
</dbReference>
<dbReference type="PANTHER" id="PTHR32071">
    <property type="entry name" value="TRANSCRIPTIONAL REGULATORY PROTEIN"/>
    <property type="match status" value="1"/>
</dbReference>
<dbReference type="InterPro" id="IPR003593">
    <property type="entry name" value="AAA+_ATPase"/>
</dbReference>
<name>A0ABX1TQJ8_9GAMM</name>
<feature type="modified residue" description="4-aspartylphosphate" evidence="6">
    <location>
        <position position="53"/>
    </location>
</feature>
<dbReference type="PANTHER" id="PTHR32071:SF113">
    <property type="entry name" value="ALGINATE BIOSYNTHESIS TRANSCRIPTIONAL REGULATORY PROTEIN ALGB"/>
    <property type="match status" value="1"/>
</dbReference>
<keyword evidence="2" id="KW-0067">ATP-binding</keyword>
<reference evidence="9 10" key="1">
    <citation type="submission" date="2019-03" db="EMBL/GenBank/DDBJ databases">
        <title>Metabolic reconstructions from genomes of highly enriched 'Candidatus Accumulibacter' and 'Candidatus Competibacter' bioreactor populations.</title>
        <authorList>
            <person name="Annavajhala M.K."/>
            <person name="Welles L."/>
            <person name="Abbas B."/>
            <person name="Sorokin D."/>
            <person name="Park H."/>
            <person name="Van Loosdrecht M."/>
            <person name="Chandran K."/>
        </authorList>
    </citation>
    <scope>NUCLEOTIDE SEQUENCE [LARGE SCALE GENOMIC DNA]</scope>
    <source>
        <strain evidence="9 10">SBR_G</strain>
    </source>
</reference>
<dbReference type="SUPFAM" id="SSF52540">
    <property type="entry name" value="P-loop containing nucleoside triphosphate hydrolases"/>
    <property type="match status" value="1"/>
</dbReference>
<evidence type="ECO:0000313" key="9">
    <source>
        <dbReference type="EMBL" id="NMQ20190.1"/>
    </source>
</evidence>
<dbReference type="PROSITE" id="PS50110">
    <property type="entry name" value="RESPONSE_REGULATORY"/>
    <property type="match status" value="1"/>
</dbReference>
<dbReference type="Pfam" id="PF25601">
    <property type="entry name" value="AAA_lid_14"/>
    <property type="match status" value="1"/>
</dbReference>
<dbReference type="PROSITE" id="PS00688">
    <property type="entry name" value="SIGMA54_INTERACT_3"/>
    <property type="match status" value="1"/>
</dbReference>
<keyword evidence="5" id="KW-0804">Transcription</keyword>
<dbReference type="InterPro" id="IPR025944">
    <property type="entry name" value="Sigma_54_int_dom_CS"/>
</dbReference>
<dbReference type="Gene3D" id="3.40.50.2300">
    <property type="match status" value="1"/>
</dbReference>
<evidence type="ECO:0000256" key="5">
    <source>
        <dbReference type="ARBA" id="ARBA00023163"/>
    </source>
</evidence>
<dbReference type="PROSITE" id="PS50045">
    <property type="entry name" value="SIGMA54_INTERACT_4"/>
    <property type="match status" value="1"/>
</dbReference>
<keyword evidence="10" id="KW-1185">Reference proteome</keyword>
<proteinExistence type="predicted"/>
<dbReference type="Gene3D" id="1.10.8.60">
    <property type="match status" value="1"/>
</dbReference>
<dbReference type="InterPro" id="IPR011006">
    <property type="entry name" value="CheY-like_superfamily"/>
</dbReference>
<evidence type="ECO:0000256" key="2">
    <source>
        <dbReference type="ARBA" id="ARBA00022840"/>
    </source>
</evidence>
<dbReference type="InterPro" id="IPR027417">
    <property type="entry name" value="P-loop_NTPase"/>
</dbReference>
<dbReference type="EMBL" id="SPMZ01000040">
    <property type="protein sequence ID" value="NMQ20190.1"/>
    <property type="molecule type" value="Genomic_DNA"/>
</dbReference>
<protein>
    <submittedName>
        <fullName evidence="9">Sigma-54-dependent Fis family transcriptional regulator</fullName>
    </submittedName>
</protein>
<organism evidence="9 10">
    <name type="scientific">Candidatus Competibacter phosphatis</name>
    <dbReference type="NCBI Taxonomy" id="221280"/>
    <lineage>
        <taxon>Bacteria</taxon>
        <taxon>Pseudomonadati</taxon>
        <taxon>Pseudomonadota</taxon>
        <taxon>Gammaproteobacteria</taxon>
        <taxon>Candidatus Competibacteraceae</taxon>
        <taxon>Candidatus Competibacter</taxon>
    </lineage>
</organism>
<accession>A0ABX1TQJ8</accession>
<evidence type="ECO:0000256" key="3">
    <source>
        <dbReference type="ARBA" id="ARBA00023015"/>
    </source>
</evidence>
<keyword evidence="4" id="KW-0238">DNA-binding</keyword>
<evidence type="ECO:0000256" key="1">
    <source>
        <dbReference type="ARBA" id="ARBA00022741"/>
    </source>
</evidence>
<keyword evidence="1" id="KW-0547">Nucleotide-binding</keyword>
<evidence type="ECO:0000259" key="7">
    <source>
        <dbReference type="PROSITE" id="PS50045"/>
    </source>
</evidence>
<dbReference type="SMART" id="SM00382">
    <property type="entry name" value="AAA"/>
    <property type="match status" value="1"/>
</dbReference>
<dbReference type="CDD" id="cd00009">
    <property type="entry name" value="AAA"/>
    <property type="match status" value="1"/>
</dbReference>
<dbReference type="InterPro" id="IPR009057">
    <property type="entry name" value="Homeodomain-like_sf"/>
</dbReference>
<feature type="domain" description="Sigma-54 factor interaction" evidence="7">
    <location>
        <begin position="143"/>
        <end position="380"/>
    </location>
</feature>
<dbReference type="Pfam" id="PF02954">
    <property type="entry name" value="HTH_8"/>
    <property type="match status" value="1"/>
</dbReference>
<feature type="domain" description="Response regulatory" evidence="8">
    <location>
        <begin position="4"/>
        <end position="118"/>
    </location>
</feature>
<dbReference type="InterPro" id="IPR001789">
    <property type="entry name" value="Sig_transdc_resp-reg_receiver"/>
</dbReference>
<dbReference type="PRINTS" id="PR01590">
    <property type="entry name" value="HTHFIS"/>
</dbReference>
<dbReference type="InterPro" id="IPR058031">
    <property type="entry name" value="AAA_lid_NorR"/>
</dbReference>
<dbReference type="SUPFAM" id="SSF46689">
    <property type="entry name" value="Homeodomain-like"/>
    <property type="match status" value="1"/>
</dbReference>
<evidence type="ECO:0000259" key="8">
    <source>
        <dbReference type="PROSITE" id="PS50110"/>
    </source>
</evidence>
<dbReference type="RefSeq" id="WP_169249453.1">
    <property type="nucleotide sequence ID" value="NZ_SPMZ01000040.1"/>
</dbReference>
<dbReference type="Pfam" id="PF00072">
    <property type="entry name" value="Response_reg"/>
    <property type="match status" value="1"/>
</dbReference>